<sequence length="805" mass="84823">MADEQRTVRVPTGIVHPGGSEVTERQRSVPADEPPPWPVNAALSAVGKRTPRLDGRLKVTGGATYTADVRLPGMLFGRAVRSPHPHARVRAVDVSAAERHPGVHAVHVLERLRGSAVLRDPSKELPSKYPVVRYAGQPVAAVAAVTQADADEAARLIRVEYEPLPFVVDLDEAREPGAPLVFPGPADQAATAGGGGGPAGVPQRGNVRGPMKSGPLGPPRGDVQKGLAEADVRVEATYRTQVQTHSALEPHGVVADWKPELLTVYASTQGTGTVRDELAEVFGLPKSRVRVVTEFMGGGFGAKFGIGNYGALAVHLSKKAGAPVRLMLDRKEEHVAGGNRPSSVQELRIGARKDGTLTAIHLVCHGTGGTGTGSGAGGPAKNLYPCPNLLVEESDVFTHAAPAAAFRAPGHPQGAFALEQAIDELAEKLGMDPVALRDKIDVDEDQGGRNVDSAARRVERRIGAEKIGWSRRRPPGSDPGPVKRGLGMAQSIWYRIVDLDASCEVRVVRDGSVELRSAVQDIGTGIRTALAQVVAEELGLRPSDIHVRIGDTEFPSGVASGGSKTTGSMTPAARNAAHQVRRRFLAEVAAALGEKPEALALRDGKVVVSSDGGRSLSFRAAAAKLRTEQIAATASRPEDYGGFATGRPRGGIGIGGCGGVQFAEVSVDTETGIVRVERVVAVHDCGRPINPLALESQINGGILQGISYALYEDRVLDRRAGRMLNTNFEQYKILGARETPRIDVTILEEYHGRSSTDAGGIGEPATVPTAAAVANAVYNATGARVRELPMTPARVLEALARKEAR</sequence>
<dbReference type="EMBL" id="CP012670">
    <property type="protein sequence ID" value="AUX19694.1"/>
    <property type="molecule type" value="Genomic_DNA"/>
</dbReference>
<evidence type="ECO:0000256" key="1">
    <source>
        <dbReference type="ARBA" id="ARBA00022505"/>
    </source>
</evidence>
<feature type="region of interest" description="Disordered" evidence="3">
    <location>
        <begin position="184"/>
        <end position="221"/>
    </location>
</feature>
<feature type="domain" description="Aldehyde oxidase/xanthine dehydrogenase a/b hammerhead" evidence="4">
    <location>
        <begin position="60"/>
        <end position="165"/>
    </location>
</feature>
<evidence type="ECO:0000259" key="4">
    <source>
        <dbReference type="SMART" id="SM01008"/>
    </source>
</evidence>
<dbReference type="InterPro" id="IPR000674">
    <property type="entry name" value="Ald_Oxase/Xan_DH_a/b"/>
</dbReference>
<keyword evidence="1" id="KW-0500">Molybdenum</keyword>
<dbReference type="InterPro" id="IPR016208">
    <property type="entry name" value="Ald_Oxase/xanthine_DH-like"/>
</dbReference>
<accession>A0A4P2PT08</accession>
<dbReference type="InterPro" id="IPR037165">
    <property type="entry name" value="AldOxase/xan_DH_Mopterin-bd_sf"/>
</dbReference>
<dbReference type="Pfam" id="PF02738">
    <property type="entry name" value="MoCoBD_1"/>
    <property type="match status" value="1"/>
</dbReference>
<evidence type="ECO:0000313" key="6">
    <source>
        <dbReference type="Proteomes" id="UP000295781"/>
    </source>
</evidence>
<dbReference type="Pfam" id="PF20256">
    <property type="entry name" value="MoCoBD_2"/>
    <property type="match status" value="1"/>
</dbReference>
<dbReference type="GO" id="GO:0016491">
    <property type="term" value="F:oxidoreductase activity"/>
    <property type="evidence" value="ECO:0007669"/>
    <property type="project" value="UniProtKB-KW"/>
</dbReference>
<dbReference type="Proteomes" id="UP000295781">
    <property type="component" value="Chromosome"/>
</dbReference>
<dbReference type="Gene3D" id="3.30.365.10">
    <property type="entry name" value="Aldehyde oxidase/xanthine dehydrogenase, molybdopterin binding domain"/>
    <property type="match status" value="4"/>
</dbReference>
<evidence type="ECO:0000256" key="2">
    <source>
        <dbReference type="ARBA" id="ARBA00023002"/>
    </source>
</evidence>
<evidence type="ECO:0000256" key="3">
    <source>
        <dbReference type="SAM" id="MobiDB-lite"/>
    </source>
</evidence>
<reference evidence="5 6" key="1">
    <citation type="submission" date="2015-09" db="EMBL/GenBank/DDBJ databases">
        <title>Sorangium comparison.</title>
        <authorList>
            <person name="Zaburannyi N."/>
            <person name="Bunk B."/>
            <person name="Overmann J."/>
            <person name="Mueller R."/>
        </authorList>
    </citation>
    <scope>NUCLEOTIDE SEQUENCE [LARGE SCALE GENOMIC DNA]</scope>
    <source>
        <strain evidence="5 6">So ceGT47</strain>
    </source>
</reference>
<gene>
    <name evidence="5" type="ORF">SOCEGT47_001460</name>
</gene>
<evidence type="ECO:0000313" key="5">
    <source>
        <dbReference type="EMBL" id="AUX19694.1"/>
    </source>
</evidence>
<dbReference type="Pfam" id="PF01315">
    <property type="entry name" value="Ald_Xan_dh_C"/>
    <property type="match status" value="1"/>
</dbReference>
<dbReference type="SUPFAM" id="SSF56003">
    <property type="entry name" value="Molybdenum cofactor-binding domain"/>
    <property type="match status" value="1"/>
</dbReference>
<dbReference type="SMART" id="SM01008">
    <property type="entry name" value="Ald_Xan_dh_C"/>
    <property type="match status" value="1"/>
</dbReference>
<dbReference type="InterPro" id="IPR046867">
    <property type="entry name" value="AldOxase/xan_DH_MoCoBD2"/>
</dbReference>
<dbReference type="OrthoDB" id="9775084at2"/>
<dbReference type="Gene3D" id="3.90.1170.50">
    <property type="entry name" value="Aldehyde oxidase/xanthine dehydrogenase, a/b hammerhead"/>
    <property type="match status" value="1"/>
</dbReference>
<proteinExistence type="predicted"/>
<dbReference type="SUPFAM" id="SSF54665">
    <property type="entry name" value="CO dehydrogenase molybdoprotein N-domain-like"/>
    <property type="match status" value="1"/>
</dbReference>
<protein>
    <submittedName>
        <fullName evidence="5">Aldehyde oxidase</fullName>
    </submittedName>
</protein>
<dbReference type="GO" id="GO:0005506">
    <property type="term" value="F:iron ion binding"/>
    <property type="evidence" value="ECO:0007669"/>
    <property type="project" value="InterPro"/>
</dbReference>
<dbReference type="AlphaFoldDB" id="A0A4P2PT08"/>
<organism evidence="5 6">
    <name type="scientific">Sorangium cellulosum</name>
    <name type="common">Polyangium cellulosum</name>
    <dbReference type="NCBI Taxonomy" id="56"/>
    <lineage>
        <taxon>Bacteria</taxon>
        <taxon>Pseudomonadati</taxon>
        <taxon>Myxococcota</taxon>
        <taxon>Polyangia</taxon>
        <taxon>Polyangiales</taxon>
        <taxon>Polyangiaceae</taxon>
        <taxon>Sorangium</taxon>
    </lineage>
</organism>
<dbReference type="RefSeq" id="WP_129344343.1">
    <property type="nucleotide sequence ID" value="NZ_CP012670.1"/>
</dbReference>
<dbReference type="InterPro" id="IPR036856">
    <property type="entry name" value="Ald_Oxase/Xan_DH_a/b_sf"/>
</dbReference>
<feature type="region of interest" description="Disordered" evidence="3">
    <location>
        <begin position="1"/>
        <end position="37"/>
    </location>
</feature>
<dbReference type="PANTHER" id="PTHR11908:SF132">
    <property type="entry name" value="ALDEHYDE OXIDASE 1-RELATED"/>
    <property type="match status" value="1"/>
</dbReference>
<name>A0A4P2PT08_SORCE</name>
<dbReference type="PANTHER" id="PTHR11908">
    <property type="entry name" value="XANTHINE DEHYDROGENASE"/>
    <property type="match status" value="1"/>
</dbReference>
<dbReference type="InterPro" id="IPR008274">
    <property type="entry name" value="AldOxase/xan_DH_MoCoBD1"/>
</dbReference>
<keyword evidence="2" id="KW-0560">Oxidoreductase</keyword>